<feature type="domain" description="Aminoacyl-tRNA synthetase class I anticodon-binding" evidence="12">
    <location>
        <begin position="319"/>
        <end position="460"/>
    </location>
</feature>
<dbReference type="AlphaFoldDB" id="A0A4U1B2V2"/>
<evidence type="ECO:0000259" key="11">
    <source>
        <dbReference type="Pfam" id="PF00749"/>
    </source>
</evidence>
<dbReference type="CDD" id="cd00808">
    <property type="entry name" value="GluRS_core"/>
    <property type="match status" value="1"/>
</dbReference>
<comment type="caution">
    <text evidence="10">Lacks conserved residue(s) required for the propagation of feature annotation.</text>
</comment>
<dbReference type="InterPro" id="IPR001412">
    <property type="entry name" value="aa-tRNA-synth_I_CS"/>
</dbReference>
<dbReference type="GO" id="GO:0004818">
    <property type="term" value="F:glutamate-tRNA ligase activity"/>
    <property type="evidence" value="ECO:0007669"/>
    <property type="project" value="UniProtKB-UniRule"/>
</dbReference>
<dbReference type="NCBIfam" id="TIGR00464">
    <property type="entry name" value="gltX_bact"/>
    <property type="match status" value="1"/>
</dbReference>
<keyword evidence="5 10" id="KW-0436">Ligase</keyword>
<dbReference type="Gene3D" id="1.10.10.350">
    <property type="match status" value="1"/>
</dbReference>
<keyword evidence="9 10" id="KW-0030">Aminoacyl-tRNA synthetase</keyword>
<dbReference type="GO" id="GO:0005829">
    <property type="term" value="C:cytosol"/>
    <property type="evidence" value="ECO:0007669"/>
    <property type="project" value="TreeGrafter"/>
</dbReference>
<feature type="short sequence motif" description="'KMSKS' region" evidence="10">
    <location>
        <begin position="236"/>
        <end position="240"/>
    </location>
</feature>
<dbReference type="GO" id="GO:0000049">
    <property type="term" value="F:tRNA binding"/>
    <property type="evidence" value="ECO:0007669"/>
    <property type="project" value="InterPro"/>
</dbReference>
<dbReference type="InterPro" id="IPR033910">
    <property type="entry name" value="GluRS_core"/>
</dbReference>
<evidence type="ECO:0000256" key="2">
    <source>
        <dbReference type="ARBA" id="ARBA00007894"/>
    </source>
</evidence>
<dbReference type="Proteomes" id="UP000307999">
    <property type="component" value="Unassembled WGS sequence"/>
</dbReference>
<dbReference type="PROSITE" id="PS00178">
    <property type="entry name" value="AA_TRNA_LIGASE_I"/>
    <property type="match status" value="1"/>
</dbReference>
<dbReference type="PANTHER" id="PTHR43311:SF2">
    <property type="entry name" value="GLUTAMATE--TRNA LIGASE, MITOCHONDRIAL-RELATED"/>
    <property type="match status" value="1"/>
</dbReference>
<dbReference type="Gene3D" id="3.40.50.620">
    <property type="entry name" value="HUPs"/>
    <property type="match status" value="1"/>
</dbReference>
<name>A0A4U1B2V2_9GAMM</name>
<evidence type="ECO:0000256" key="7">
    <source>
        <dbReference type="ARBA" id="ARBA00022840"/>
    </source>
</evidence>
<dbReference type="SUPFAM" id="SSF52374">
    <property type="entry name" value="Nucleotidylyl transferase"/>
    <property type="match status" value="1"/>
</dbReference>
<dbReference type="InterPro" id="IPR004527">
    <property type="entry name" value="Glu-tRNA-ligase_bac/mito"/>
</dbReference>
<dbReference type="InterPro" id="IPR049940">
    <property type="entry name" value="GluQ/Sye"/>
</dbReference>
<accession>A0A4U1B2V2</accession>
<dbReference type="GO" id="GO:0005524">
    <property type="term" value="F:ATP binding"/>
    <property type="evidence" value="ECO:0007669"/>
    <property type="project" value="UniProtKB-UniRule"/>
</dbReference>
<reference evidence="13 14" key="1">
    <citation type="submission" date="2019-04" db="EMBL/GenBank/DDBJ databases">
        <title>Thalassotalea guangxiensis sp. nov., isolated from sediment of the coastal wetland.</title>
        <authorList>
            <person name="Zheng S."/>
            <person name="Zhang D."/>
        </authorList>
    </citation>
    <scope>NUCLEOTIDE SEQUENCE [LARGE SCALE GENOMIC DNA]</scope>
    <source>
        <strain evidence="13 14">ZS-4</strain>
    </source>
</reference>
<evidence type="ECO:0000256" key="5">
    <source>
        <dbReference type="ARBA" id="ARBA00022598"/>
    </source>
</evidence>
<dbReference type="HAMAP" id="MF_00022">
    <property type="entry name" value="Glu_tRNA_synth_type1"/>
    <property type="match status" value="1"/>
</dbReference>
<feature type="binding site" evidence="10">
    <location>
        <position position="239"/>
    </location>
    <ligand>
        <name>ATP</name>
        <dbReference type="ChEBI" id="CHEBI:30616"/>
    </ligand>
</feature>
<dbReference type="InterPro" id="IPR000924">
    <property type="entry name" value="Glu/Gln-tRNA-synth"/>
</dbReference>
<dbReference type="InterPro" id="IPR020058">
    <property type="entry name" value="Glu/Gln-tRNA-synth_Ib_cat-dom"/>
</dbReference>
<comment type="catalytic activity">
    <reaction evidence="10">
        <text>tRNA(Glu) + L-glutamate + ATP = L-glutamyl-tRNA(Glu) + AMP + diphosphate</text>
        <dbReference type="Rhea" id="RHEA:23540"/>
        <dbReference type="Rhea" id="RHEA-COMP:9663"/>
        <dbReference type="Rhea" id="RHEA-COMP:9680"/>
        <dbReference type="ChEBI" id="CHEBI:29985"/>
        <dbReference type="ChEBI" id="CHEBI:30616"/>
        <dbReference type="ChEBI" id="CHEBI:33019"/>
        <dbReference type="ChEBI" id="CHEBI:78442"/>
        <dbReference type="ChEBI" id="CHEBI:78520"/>
        <dbReference type="ChEBI" id="CHEBI:456215"/>
        <dbReference type="EC" id="6.1.1.17"/>
    </reaction>
</comment>
<dbReference type="InterPro" id="IPR014729">
    <property type="entry name" value="Rossmann-like_a/b/a_fold"/>
</dbReference>
<dbReference type="InterPro" id="IPR045462">
    <property type="entry name" value="aa-tRNA-synth_I_cd-bd"/>
</dbReference>
<dbReference type="EMBL" id="SWDB01000033">
    <property type="protein sequence ID" value="TKB43855.1"/>
    <property type="molecule type" value="Genomic_DNA"/>
</dbReference>
<dbReference type="EC" id="6.1.1.17" evidence="10"/>
<gene>
    <name evidence="10 13" type="primary">gltX</name>
    <name evidence="13" type="ORF">E8M12_13915</name>
</gene>
<comment type="similarity">
    <text evidence="2 10">Belongs to the class-I aminoacyl-tRNA synthetase family. Glutamate--tRNA ligase type 1 subfamily.</text>
</comment>
<evidence type="ECO:0000256" key="3">
    <source>
        <dbReference type="ARBA" id="ARBA00011245"/>
    </source>
</evidence>
<dbReference type="RefSeq" id="WP_136736868.1">
    <property type="nucleotide sequence ID" value="NZ_SWDB01000033.1"/>
</dbReference>
<evidence type="ECO:0000256" key="8">
    <source>
        <dbReference type="ARBA" id="ARBA00022917"/>
    </source>
</evidence>
<evidence type="ECO:0000256" key="10">
    <source>
        <dbReference type="HAMAP-Rule" id="MF_00022"/>
    </source>
</evidence>
<dbReference type="InterPro" id="IPR020751">
    <property type="entry name" value="aa-tRNA-synth_I_codon-bd_sub2"/>
</dbReference>
<dbReference type="FunFam" id="3.40.50.620:FF:000007">
    <property type="entry name" value="Glutamate--tRNA ligase"/>
    <property type="match status" value="1"/>
</dbReference>
<comment type="subcellular location">
    <subcellularLocation>
        <location evidence="1 10">Cytoplasm</location>
    </subcellularLocation>
</comment>
<dbReference type="PRINTS" id="PR00987">
    <property type="entry name" value="TRNASYNTHGLU"/>
</dbReference>
<evidence type="ECO:0000256" key="1">
    <source>
        <dbReference type="ARBA" id="ARBA00004496"/>
    </source>
</evidence>
<dbReference type="InterPro" id="IPR008925">
    <property type="entry name" value="aa_tRNA-synth_I_cd-bd_sf"/>
</dbReference>
<evidence type="ECO:0000313" key="14">
    <source>
        <dbReference type="Proteomes" id="UP000307999"/>
    </source>
</evidence>
<sequence length="469" mass="53077">MTLTTRFAPSPTGYLHVGGARTALYSWLFAKKNGGDFVLRIEDTDLERSTQASVDAIMDGMNWLKLDWNLGPFYQTKRFDRYKEVIQQLLDNGHAYRCYCTPEEVELMREEQRAKGEKPRYNGMWRERTDYPADKPYVIRFKNPLDGSVIIEDLVKGNIEISNKELDDLIIARSDGSPTYNLTVVVDDWDMKITHVIRGDDHVNNTPRQINILKALGAPLPKYAHIPMILGDDGKRLSKRHGAVGVMQYRDDGYLPEALLNYLVRLGWSHGDQEIFSRDEMIELFDLSGCNRAPSAFNTEKLIWVNQHYMKSLDPEYVASHLQWHMDEQGINTDNGPALSEVVKVQADRVKTLKEMAQISRYFYEEYQEFDEKAAKKHLRGVAKEPLKLVKTKLAAISEWTPENIQAAINGTADELEVGMGKVGMPLRVAATGGGNSPSLDVTLALLAPAQVVSRIEKAIAFIDARAQQ</sequence>
<proteinExistence type="inferred from homology"/>
<keyword evidence="4 10" id="KW-0963">Cytoplasm</keyword>
<evidence type="ECO:0000256" key="4">
    <source>
        <dbReference type="ARBA" id="ARBA00022490"/>
    </source>
</evidence>
<evidence type="ECO:0000259" key="12">
    <source>
        <dbReference type="Pfam" id="PF19269"/>
    </source>
</evidence>
<dbReference type="OrthoDB" id="9807503at2"/>
<evidence type="ECO:0000256" key="9">
    <source>
        <dbReference type="ARBA" id="ARBA00023146"/>
    </source>
</evidence>
<organism evidence="13 14">
    <name type="scientific">Thalassotalea mangrovi</name>
    <dbReference type="NCBI Taxonomy" id="2572245"/>
    <lineage>
        <taxon>Bacteria</taxon>
        <taxon>Pseudomonadati</taxon>
        <taxon>Pseudomonadota</taxon>
        <taxon>Gammaproteobacteria</taxon>
        <taxon>Alteromonadales</taxon>
        <taxon>Colwelliaceae</taxon>
        <taxon>Thalassotalea</taxon>
    </lineage>
</organism>
<comment type="caution">
    <text evidence="13">The sequence shown here is derived from an EMBL/GenBank/DDBJ whole genome shotgun (WGS) entry which is preliminary data.</text>
</comment>
<evidence type="ECO:0000256" key="6">
    <source>
        <dbReference type="ARBA" id="ARBA00022741"/>
    </source>
</evidence>
<keyword evidence="14" id="KW-1185">Reference proteome</keyword>
<feature type="short sequence motif" description="'HIGH' region" evidence="10">
    <location>
        <begin position="9"/>
        <end position="19"/>
    </location>
</feature>
<dbReference type="SUPFAM" id="SSF48163">
    <property type="entry name" value="An anticodon-binding domain of class I aminoacyl-tRNA synthetases"/>
    <property type="match status" value="1"/>
</dbReference>
<feature type="domain" description="Glutamyl/glutaminyl-tRNA synthetase class Ib catalytic" evidence="11">
    <location>
        <begin position="3"/>
        <end position="304"/>
    </location>
</feature>
<dbReference type="Pfam" id="PF19269">
    <property type="entry name" value="Anticodon_2"/>
    <property type="match status" value="1"/>
</dbReference>
<comment type="function">
    <text evidence="10">Catalyzes the attachment of glutamate to tRNA(Glu) in a two-step reaction: glutamate is first activated by ATP to form Glu-AMP and then transferred to the acceptor end of tRNA(Glu).</text>
</comment>
<comment type="subunit">
    <text evidence="3 10">Monomer.</text>
</comment>
<keyword evidence="6 10" id="KW-0547">Nucleotide-binding</keyword>
<protein>
    <recommendedName>
        <fullName evidence="10">Glutamate--tRNA ligase</fullName>
        <ecNumber evidence="10">6.1.1.17</ecNumber>
    </recommendedName>
    <alternativeName>
        <fullName evidence="10">Glutamyl-tRNA synthetase</fullName>
        <shortName evidence="10">GluRS</shortName>
    </alternativeName>
</protein>
<dbReference type="GO" id="GO:0008270">
    <property type="term" value="F:zinc ion binding"/>
    <property type="evidence" value="ECO:0007669"/>
    <property type="project" value="InterPro"/>
</dbReference>
<evidence type="ECO:0000313" key="13">
    <source>
        <dbReference type="EMBL" id="TKB43855.1"/>
    </source>
</evidence>
<keyword evidence="8 10" id="KW-0648">Protein biosynthesis</keyword>
<dbReference type="PANTHER" id="PTHR43311">
    <property type="entry name" value="GLUTAMATE--TRNA LIGASE"/>
    <property type="match status" value="1"/>
</dbReference>
<dbReference type="GO" id="GO:0006424">
    <property type="term" value="P:glutamyl-tRNA aminoacylation"/>
    <property type="evidence" value="ECO:0007669"/>
    <property type="project" value="UniProtKB-UniRule"/>
</dbReference>
<keyword evidence="7 10" id="KW-0067">ATP-binding</keyword>
<dbReference type="Pfam" id="PF00749">
    <property type="entry name" value="tRNA-synt_1c"/>
    <property type="match status" value="1"/>
</dbReference>